<gene>
    <name evidence="1" type="ORF">QPK24_01140</name>
</gene>
<reference evidence="1 2" key="1">
    <citation type="submission" date="2023-06" db="EMBL/GenBank/DDBJ databases">
        <title>Paenibacillus polygonum sp. nov., an endophytic bacterium, isolated from Polygonum lapathifolium L. in Nanji Wetland National Nature Reserve, South of Poyang Lake, Jiangxi Province, China.</title>
        <authorList>
            <person name="Yu Z."/>
        </authorList>
    </citation>
    <scope>NUCLEOTIDE SEQUENCE [LARGE SCALE GENOMIC DNA]</scope>
    <source>
        <strain evidence="1 2">C31</strain>
    </source>
</reference>
<dbReference type="RefSeq" id="WP_285745496.1">
    <property type="nucleotide sequence ID" value="NZ_CP127162.1"/>
</dbReference>
<proteinExistence type="predicted"/>
<dbReference type="Pfam" id="PF14907">
    <property type="entry name" value="NTP_transf_5"/>
    <property type="match status" value="1"/>
</dbReference>
<evidence type="ECO:0000313" key="2">
    <source>
        <dbReference type="Proteomes" id="UP001236415"/>
    </source>
</evidence>
<dbReference type="InterPro" id="IPR039498">
    <property type="entry name" value="NTP_transf_5"/>
</dbReference>
<dbReference type="Gene3D" id="3.30.460.40">
    <property type="match status" value="1"/>
</dbReference>
<accession>A0ABY8X2M2</accession>
<evidence type="ECO:0000313" key="1">
    <source>
        <dbReference type="EMBL" id="WIV19414.1"/>
    </source>
</evidence>
<dbReference type="Proteomes" id="UP001236415">
    <property type="component" value="Chromosome"/>
</dbReference>
<dbReference type="EMBL" id="CP127162">
    <property type="protein sequence ID" value="WIV19414.1"/>
    <property type="molecule type" value="Genomic_DNA"/>
</dbReference>
<sequence>MKTAPIIDTTGFPKELILLLKILGSHSLDESHFVDVDWNKFLDLAFHHRVYPILYVRLKEYTNTSIPHTVIKALHSKYSTNVINMLRLSSELEKINKEFLDLNIQSLLLKGPVLALKLYGDLSLRTSKDLDILVSPHHVTQAEEILVRLGYETEEKDQDAINIRKRKQYHISYVHPLRLTQVELHWHMSLELPGPSFEDLWERRITATVSSSPINYLGNEDLLVYLVSHGSKHGWFRLRWLYDIDQMMSKDMINIEKLKQIYKSDGGQHLAGQSLLLTSKLFSTRLPNQLEILTHNKRSQKLAYSALFFIKNKVDLSPDGDKHILGLHKHYLYSLMTWKQKLSQIIVYLYPSPKDVLLLPLPKSLHFLYFPLRPFLWLWRSLRKESESEGKLFKLGR</sequence>
<name>A0ABY8X2M2_9BACL</name>
<keyword evidence="2" id="KW-1185">Reference proteome</keyword>
<protein>
    <submittedName>
        <fullName evidence="1">Nucleotidyltransferase family protein</fullName>
    </submittedName>
</protein>
<organism evidence="1 2">
    <name type="scientific">Paenibacillus polygoni</name>
    <dbReference type="NCBI Taxonomy" id="3050112"/>
    <lineage>
        <taxon>Bacteria</taxon>
        <taxon>Bacillati</taxon>
        <taxon>Bacillota</taxon>
        <taxon>Bacilli</taxon>
        <taxon>Bacillales</taxon>
        <taxon>Paenibacillaceae</taxon>
        <taxon>Paenibacillus</taxon>
    </lineage>
</organism>